<name>A0A8S9GTR2_BRACR</name>
<protein>
    <submittedName>
        <fullName evidence="1">Uncharacterized protein</fullName>
    </submittedName>
</protein>
<accession>A0A8S9GTR2</accession>
<organism evidence="1">
    <name type="scientific">Brassica cretica</name>
    <name type="common">Mustard</name>
    <dbReference type="NCBI Taxonomy" id="69181"/>
    <lineage>
        <taxon>Eukaryota</taxon>
        <taxon>Viridiplantae</taxon>
        <taxon>Streptophyta</taxon>
        <taxon>Embryophyta</taxon>
        <taxon>Tracheophyta</taxon>
        <taxon>Spermatophyta</taxon>
        <taxon>Magnoliopsida</taxon>
        <taxon>eudicotyledons</taxon>
        <taxon>Gunneridae</taxon>
        <taxon>Pentapetalae</taxon>
        <taxon>rosids</taxon>
        <taxon>malvids</taxon>
        <taxon>Brassicales</taxon>
        <taxon>Brassicaceae</taxon>
        <taxon>Brassiceae</taxon>
        <taxon>Brassica</taxon>
    </lineage>
</organism>
<dbReference type="AlphaFoldDB" id="A0A8S9GTR2"/>
<proteinExistence type="predicted"/>
<comment type="caution">
    <text evidence="1">The sequence shown here is derived from an EMBL/GenBank/DDBJ whole genome shotgun (WGS) entry which is preliminary data.</text>
</comment>
<gene>
    <name evidence="1" type="ORF">F2Q70_00021546</name>
</gene>
<evidence type="ECO:0000313" key="1">
    <source>
        <dbReference type="EMBL" id="KAF2549635.1"/>
    </source>
</evidence>
<reference evidence="1" key="1">
    <citation type="submission" date="2019-12" db="EMBL/GenBank/DDBJ databases">
        <title>Genome sequencing and annotation of Brassica cretica.</title>
        <authorList>
            <person name="Studholme D.J."/>
            <person name="Sarris P.F."/>
        </authorList>
    </citation>
    <scope>NUCLEOTIDE SEQUENCE</scope>
    <source>
        <strain evidence="1">PFS-102/07</strain>
        <tissue evidence="1">Leaf</tissue>
    </source>
</reference>
<sequence length="83" mass="9500">MLRLYWRLKGRPYHILVDTPSLAKEKGQISTRVQDLTKAKGEALEAKPTIVVTLEYVTYVINRDIFLSFVPTDNGVTSKVIHR</sequence>
<dbReference type="EMBL" id="QGKY02001925">
    <property type="protein sequence ID" value="KAF2549635.1"/>
    <property type="molecule type" value="Genomic_DNA"/>
</dbReference>